<evidence type="ECO:0000313" key="2">
    <source>
        <dbReference type="EMBL" id="KAG6964975.1"/>
    </source>
</evidence>
<dbReference type="Proteomes" id="UP000709295">
    <property type="component" value="Unassembled WGS sequence"/>
</dbReference>
<organism evidence="2 3">
    <name type="scientific">Phytophthora aleatoria</name>
    <dbReference type="NCBI Taxonomy" id="2496075"/>
    <lineage>
        <taxon>Eukaryota</taxon>
        <taxon>Sar</taxon>
        <taxon>Stramenopiles</taxon>
        <taxon>Oomycota</taxon>
        <taxon>Peronosporomycetes</taxon>
        <taxon>Peronosporales</taxon>
        <taxon>Peronosporaceae</taxon>
        <taxon>Phytophthora</taxon>
    </lineage>
</organism>
<comment type="caution">
    <text evidence="2">The sequence shown here is derived from an EMBL/GenBank/DDBJ whole genome shotgun (WGS) entry which is preliminary data.</text>
</comment>
<proteinExistence type="predicted"/>
<dbReference type="AlphaFoldDB" id="A0A8J5IPE6"/>
<gene>
    <name evidence="2" type="ORF">JG688_00007449</name>
</gene>
<protein>
    <submittedName>
        <fullName evidence="2">Uncharacterized protein</fullName>
    </submittedName>
</protein>
<evidence type="ECO:0000256" key="1">
    <source>
        <dbReference type="SAM" id="MobiDB-lite"/>
    </source>
</evidence>
<evidence type="ECO:0000313" key="3">
    <source>
        <dbReference type="Proteomes" id="UP000709295"/>
    </source>
</evidence>
<reference evidence="2" key="1">
    <citation type="submission" date="2021-01" db="EMBL/GenBank/DDBJ databases">
        <title>Phytophthora aleatoria, a newly-described species from Pinus radiata is distinct from Phytophthora cactorum isolates based on comparative genomics.</title>
        <authorList>
            <person name="Mcdougal R."/>
            <person name="Panda P."/>
            <person name="Williams N."/>
            <person name="Studholme D.J."/>
        </authorList>
    </citation>
    <scope>NUCLEOTIDE SEQUENCE</scope>
    <source>
        <strain evidence="2">NZFS 4037</strain>
    </source>
</reference>
<dbReference type="EMBL" id="JAENGY010000357">
    <property type="protein sequence ID" value="KAG6964975.1"/>
    <property type="molecule type" value="Genomic_DNA"/>
</dbReference>
<name>A0A8J5IPE6_9STRA</name>
<keyword evidence="3" id="KW-1185">Reference proteome</keyword>
<feature type="region of interest" description="Disordered" evidence="1">
    <location>
        <begin position="65"/>
        <end position="90"/>
    </location>
</feature>
<sequence length="90" mass="9984">MNHVDRDEDALAANFHETRCIVTKCASQRCAASDDICGCRYKILACEEVEFKSVFIQETHAMTDEPPLQNTVNPVTDFMSPPSEAKFASG</sequence>
<accession>A0A8J5IPE6</accession>